<keyword evidence="2" id="KW-0808">Transferase</keyword>
<evidence type="ECO:0000313" key="7">
    <source>
        <dbReference type="EMBL" id="TPW29290.1"/>
    </source>
</evidence>
<dbReference type="SUPFAM" id="SSF53901">
    <property type="entry name" value="Thiolase-like"/>
    <property type="match status" value="1"/>
</dbReference>
<dbReference type="PANTHER" id="PTHR11877:SF99">
    <property type="entry name" value="1,3,6,8-TETRAHYDROXYNAPHTHALENE SYNTHASE"/>
    <property type="match status" value="1"/>
</dbReference>
<dbReference type="Pfam" id="PF00195">
    <property type="entry name" value="Chal_sti_synt_N"/>
    <property type="match status" value="1"/>
</dbReference>
<dbReference type="InterPro" id="IPR011141">
    <property type="entry name" value="Polyketide_synthase_type-III"/>
</dbReference>
<accession>A0A506U611</accession>
<dbReference type="EMBL" id="VHLH01000012">
    <property type="protein sequence ID" value="TPW29290.1"/>
    <property type="molecule type" value="Genomic_DNA"/>
</dbReference>
<evidence type="ECO:0000256" key="2">
    <source>
        <dbReference type="ARBA" id="ARBA00022679"/>
    </source>
</evidence>
<feature type="domain" description="Chalcone/stilbene synthase N-terminal" evidence="5">
    <location>
        <begin position="4"/>
        <end position="202"/>
    </location>
</feature>
<evidence type="ECO:0000259" key="6">
    <source>
        <dbReference type="Pfam" id="PF02797"/>
    </source>
</evidence>
<evidence type="ECO:0000256" key="1">
    <source>
        <dbReference type="ARBA" id="ARBA00005531"/>
    </source>
</evidence>
<dbReference type="AlphaFoldDB" id="A0A506U611"/>
<evidence type="ECO:0000313" key="8">
    <source>
        <dbReference type="Proteomes" id="UP000320314"/>
    </source>
</evidence>
<reference evidence="7 8" key="1">
    <citation type="submission" date="2019-06" db="EMBL/GenBank/DDBJ databases">
        <authorList>
            <person name="Li M."/>
        </authorList>
    </citation>
    <scope>NUCLEOTIDE SEQUENCE [LARGE SCALE GENOMIC DNA]</scope>
    <source>
        <strain evidence="7 8">BGMRC6574</strain>
    </source>
</reference>
<protein>
    <submittedName>
        <fullName evidence="7">Type III polyketide synthase</fullName>
    </submittedName>
</protein>
<sequence>MTTSLLSVATAVPENAVTQKTIAEAAGQAFGGRYSEFGRLSRVFETAGIDQRHLARPVEWYLRPRDWAERNGAYVETARDLFVAAAERALARAGVAAAEIDTVVTISSTGLATPSLEAQVAGRMGFRSDIERVPVFGLGCAGGVSGLSIAARLAEARPGSTILMVAVELCSLAFRLDELTKANIVATALFADGAAACVLKSDDMGALHVEAAGRHTWPDTLSIMGWRVDPEGLGVIFDRAIPPFVEEKLKPALEGILAAADLTLGDIDRLVCHPGGTKVLEALETALALPSGRLDHERAVLADYGNMSAPTVLFVLERLLAEGEPPARLLLTALGPGFTASGVTLKRSPH</sequence>
<gene>
    <name evidence="7" type="ORF">FJU11_07730</name>
</gene>
<dbReference type="PANTHER" id="PTHR11877">
    <property type="entry name" value="HYDROXYMETHYLGLUTARYL-COA SYNTHASE"/>
    <property type="match status" value="1"/>
</dbReference>
<dbReference type="InterPro" id="IPR012328">
    <property type="entry name" value="Chalcone/stilbene_synt_C"/>
</dbReference>
<feature type="domain" description="Chalcone/stilbene synthase C-terminal" evidence="6">
    <location>
        <begin position="212"/>
        <end position="346"/>
    </location>
</feature>
<evidence type="ECO:0000259" key="5">
    <source>
        <dbReference type="Pfam" id="PF00195"/>
    </source>
</evidence>
<dbReference type="CDD" id="cd00831">
    <property type="entry name" value="CHS_like"/>
    <property type="match status" value="1"/>
</dbReference>
<dbReference type="Gene3D" id="3.40.47.10">
    <property type="match status" value="2"/>
</dbReference>
<keyword evidence="3" id="KW-0012">Acyltransferase</keyword>
<feature type="active site" description="Acyl-thioester intermediate" evidence="4">
    <location>
        <position position="140"/>
    </location>
</feature>
<dbReference type="OrthoDB" id="9786288at2"/>
<dbReference type="Proteomes" id="UP000320314">
    <property type="component" value="Unassembled WGS sequence"/>
</dbReference>
<dbReference type="Pfam" id="PF02797">
    <property type="entry name" value="Chal_sti_synt_C"/>
    <property type="match status" value="1"/>
</dbReference>
<dbReference type="InterPro" id="IPR016039">
    <property type="entry name" value="Thiolase-like"/>
</dbReference>
<evidence type="ECO:0000256" key="3">
    <source>
        <dbReference type="ARBA" id="ARBA00023315"/>
    </source>
</evidence>
<dbReference type="PIRSF" id="PIRSF000451">
    <property type="entry name" value="PKS_III"/>
    <property type="match status" value="1"/>
</dbReference>
<comment type="similarity">
    <text evidence="1">Belongs to the thiolase-like superfamily. Chalcone/stilbene synthases family.</text>
</comment>
<proteinExistence type="inferred from homology"/>
<keyword evidence="8" id="KW-1185">Reference proteome</keyword>
<dbReference type="GO" id="GO:0016747">
    <property type="term" value="F:acyltransferase activity, transferring groups other than amino-acyl groups"/>
    <property type="evidence" value="ECO:0007669"/>
    <property type="project" value="InterPro"/>
</dbReference>
<evidence type="ECO:0000256" key="4">
    <source>
        <dbReference type="PIRSR" id="PIRSR000451-1"/>
    </source>
</evidence>
<name>A0A506U611_9HYPH</name>
<organism evidence="7 8">
    <name type="scientific">Pararhizobium mangrovi</name>
    <dbReference type="NCBI Taxonomy" id="2590452"/>
    <lineage>
        <taxon>Bacteria</taxon>
        <taxon>Pseudomonadati</taxon>
        <taxon>Pseudomonadota</taxon>
        <taxon>Alphaproteobacteria</taxon>
        <taxon>Hyphomicrobiales</taxon>
        <taxon>Rhizobiaceae</taxon>
        <taxon>Rhizobium/Agrobacterium group</taxon>
        <taxon>Pararhizobium</taxon>
    </lineage>
</organism>
<dbReference type="InterPro" id="IPR001099">
    <property type="entry name" value="Chalcone/stilbene_synt_N"/>
</dbReference>
<comment type="caution">
    <text evidence="7">The sequence shown here is derived from an EMBL/GenBank/DDBJ whole genome shotgun (WGS) entry which is preliminary data.</text>
</comment>
<dbReference type="GO" id="GO:0030639">
    <property type="term" value="P:polyketide biosynthetic process"/>
    <property type="evidence" value="ECO:0007669"/>
    <property type="project" value="TreeGrafter"/>
</dbReference>